<reference evidence="1" key="1">
    <citation type="submission" date="2019-06" db="EMBL/GenBank/DDBJ databases">
        <authorList>
            <person name="Zheng W."/>
        </authorList>
    </citation>
    <scope>NUCLEOTIDE SEQUENCE</scope>
    <source>
        <strain evidence="1">QDHG01</strain>
    </source>
</reference>
<dbReference type="AlphaFoldDB" id="A0A8J8T5E2"/>
<dbReference type="EMBL" id="RRYP01004360">
    <property type="protein sequence ID" value="TNV82924.1"/>
    <property type="molecule type" value="Genomic_DNA"/>
</dbReference>
<keyword evidence="2" id="KW-1185">Reference proteome</keyword>
<evidence type="ECO:0000313" key="1">
    <source>
        <dbReference type="EMBL" id="TNV82924.1"/>
    </source>
</evidence>
<sequence>MMGVSINEQIDTRLVSAIIVAVINELLIQEAKEKQGQTAVAKYELEPKEQQLKIIDLSNTPKYPLDQSDKLCNRKKEVNKQLLNAGQASHSAFQ</sequence>
<proteinExistence type="predicted"/>
<evidence type="ECO:0000313" key="2">
    <source>
        <dbReference type="Proteomes" id="UP000785679"/>
    </source>
</evidence>
<protein>
    <submittedName>
        <fullName evidence="1">Uncharacterized protein</fullName>
    </submittedName>
</protein>
<comment type="caution">
    <text evidence="1">The sequence shown here is derived from an EMBL/GenBank/DDBJ whole genome shotgun (WGS) entry which is preliminary data.</text>
</comment>
<name>A0A8J8T5E2_HALGN</name>
<accession>A0A8J8T5E2</accession>
<dbReference type="Proteomes" id="UP000785679">
    <property type="component" value="Unassembled WGS sequence"/>
</dbReference>
<organism evidence="1 2">
    <name type="scientific">Halteria grandinella</name>
    <dbReference type="NCBI Taxonomy" id="5974"/>
    <lineage>
        <taxon>Eukaryota</taxon>
        <taxon>Sar</taxon>
        <taxon>Alveolata</taxon>
        <taxon>Ciliophora</taxon>
        <taxon>Intramacronucleata</taxon>
        <taxon>Spirotrichea</taxon>
        <taxon>Stichotrichia</taxon>
        <taxon>Sporadotrichida</taxon>
        <taxon>Halteriidae</taxon>
        <taxon>Halteria</taxon>
    </lineage>
</organism>
<gene>
    <name evidence="1" type="ORF">FGO68_gene4508</name>
</gene>